<comment type="similarity">
    <text evidence="2 8">Belongs to the pantothenate synthetase family.</text>
</comment>
<dbReference type="PANTHER" id="PTHR21299">
    <property type="entry name" value="CYTIDYLATE KINASE/PANTOATE-BETA-ALANINE LIGASE"/>
    <property type="match status" value="1"/>
</dbReference>
<feature type="binding site" evidence="8">
    <location>
        <position position="153"/>
    </location>
    <ligand>
        <name>(R)-pantoate</name>
        <dbReference type="ChEBI" id="CHEBI:15980"/>
    </ligand>
</feature>
<evidence type="ECO:0000256" key="5">
    <source>
        <dbReference type="ARBA" id="ARBA00022741"/>
    </source>
</evidence>
<evidence type="ECO:0000256" key="8">
    <source>
        <dbReference type="HAMAP-Rule" id="MF_00158"/>
    </source>
</evidence>
<dbReference type="HAMAP" id="MF_00158">
    <property type="entry name" value="PanC"/>
    <property type="match status" value="1"/>
</dbReference>
<evidence type="ECO:0000256" key="2">
    <source>
        <dbReference type="ARBA" id="ARBA00009256"/>
    </source>
</evidence>
<dbReference type="PANTHER" id="PTHR21299:SF1">
    <property type="entry name" value="PANTOATE--BETA-ALANINE LIGASE"/>
    <property type="match status" value="1"/>
</dbReference>
<dbReference type="NCBIfam" id="TIGR00018">
    <property type="entry name" value="panC"/>
    <property type="match status" value="1"/>
</dbReference>
<proteinExistence type="inferred from homology"/>
<evidence type="ECO:0000313" key="10">
    <source>
        <dbReference type="Proteomes" id="UP000681594"/>
    </source>
</evidence>
<evidence type="ECO:0000256" key="4">
    <source>
        <dbReference type="ARBA" id="ARBA00022655"/>
    </source>
</evidence>
<dbReference type="Gene3D" id="3.40.50.620">
    <property type="entry name" value="HUPs"/>
    <property type="match status" value="1"/>
</dbReference>
<accession>A0ABS4AAS9</accession>
<dbReference type="NCBIfam" id="TIGR00125">
    <property type="entry name" value="cyt_tran_rel"/>
    <property type="match status" value="1"/>
</dbReference>
<dbReference type="GO" id="GO:0004592">
    <property type="term" value="F:pantoate-beta-alanine ligase activity"/>
    <property type="evidence" value="ECO:0007669"/>
    <property type="project" value="UniProtKB-EC"/>
</dbReference>
<evidence type="ECO:0000256" key="6">
    <source>
        <dbReference type="ARBA" id="ARBA00022840"/>
    </source>
</evidence>
<evidence type="ECO:0000256" key="3">
    <source>
        <dbReference type="ARBA" id="ARBA00022598"/>
    </source>
</evidence>
<comment type="function">
    <text evidence="8">Catalyzes the condensation of pantoate with beta-alanine in an ATP-dependent reaction via a pantoyl-adenylate intermediate.</text>
</comment>
<evidence type="ECO:0000256" key="1">
    <source>
        <dbReference type="ARBA" id="ARBA00004990"/>
    </source>
</evidence>
<dbReference type="EC" id="6.3.2.1" evidence="8"/>
<comment type="caution">
    <text evidence="9">The sequence shown here is derived from an EMBL/GenBank/DDBJ whole genome shotgun (WGS) entry which is preliminary data.</text>
</comment>
<keyword evidence="5 8" id="KW-0547">Nucleotide-binding</keyword>
<keyword evidence="6 8" id="KW-0067">ATP-binding</keyword>
<dbReference type="RefSeq" id="WP_209378346.1">
    <property type="nucleotide sequence ID" value="NZ_JAGIZB010000004.1"/>
</dbReference>
<organism evidence="9 10">
    <name type="scientific">Pararoseomonas baculiformis</name>
    <dbReference type="NCBI Taxonomy" id="2820812"/>
    <lineage>
        <taxon>Bacteria</taxon>
        <taxon>Pseudomonadati</taxon>
        <taxon>Pseudomonadota</taxon>
        <taxon>Alphaproteobacteria</taxon>
        <taxon>Acetobacterales</taxon>
        <taxon>Acetobacteraceae</taxon>
        <taxon>Pararoseomonas</taxon>
    </lineage>
</organism>
<dbReference type="InterPro" id="IPR004821">
    <property type="entry name" value="Cyt_trans-like"/>
</dbReference>
<gene>
    <name evidence="8" type="primary">panC</name>
    <name evidence="9" type="ORF">J8J14_04870</name>
</gene>
<dbReference type="EMBL" id="JAGIZB010000004">
    <property type="protein sequence ID" value="MBP0444103.1"/>
    <property type="molecule type" value="Genomic_DNA"/>
</dbReference>
<evidence type="ECO:0000256" key="7">
    <source>
        <dbReference type="ARBA" id="ARBA00048258"/>
    </source>
</evidence>
<dbReference type="InterPro" id="IPR042176">
    <property type="entry name" value="Pantoate_ligase_C"/>
</dbReference>
<dbReference type="Gene3D" id="3.30.1300.10">
    <property type="entry name" value="Pantoate-beta-alanine ligase, C-terminal domain"/>
    <property type="match status" value="1"/>
</dbReference>
<keyword evidence="8" id="KW-0963">Cytoplasm</keyword>
<dbReference type="SUPFAM" id="SSF52374">
    <property type="entry name" value="Nucleotidylyl transferase"/>
    <property type="match status" value="1"/>
</dbReference>
<feature type="binding site" evidence="8">
    <location>
        <position position="61"/>
    </location>
    <ligand>
        <name>beta-alanine</name>
        <dbReference type="ChEBI" id="CHEBI:57966"/>
    </ligand>
</feature>
<comment type="catalytic activity">
    <reaction evidence="7 8">
        <text>(R)-pantoate + beta-alanine + ATP = (R)-pantothenate + AMP + diphosphate + H(+)</text>
        <dbReference type="Rhea" id="RHEA:10912"/>
        <dbReference type="ChEBI" id="CHEBI:15378"/>
        <dbReference type="ChEBI" id="CHEBI:15980"/>
        <dbReference type="ChEBI" id="CHEBI:29032"/>
        <dbReference type="ChEBI" id="CHEBI:30616"/>
        <dbReference type="ChEBI" id="CHEBI:33019"/>
        <dbReference type="ChEBI" id="CHEBI:57966"/>
        <dbReference type="ChEBI" id="CHEBI:456215"/>
        <dbReference type="EC" id="6.3.2.1"/>
    </reaction>
</comment>
<feature type="binding site" evidence="8">
    <location>
        <begin position="184"/>
        <end position="187"/>
    </location>
    <ligand>
        <name>ATP</name>
        <dbReference type="ChEBI" id="CHEBI:30616"/>
    </ligand>
</feature>
<dbReference type="Pfam" id="PF02569">
    <property type="entry name" value="Pantoate_ligase"/>
    <property type="match status" value="1"/>
</dbReference>
<keyword evidence="10" id="KW-1185">Reference proteome</keyword>
<dbReference type="CDD" id="cd00560">
    <property type="entry name" value="PanC"/>
    <property type="match status" value="1"/>
</dbReference>
<feature type="binding site" evidence="8">
    <location>
        <begin position="147"/>
        <end position="150"/>
    </location>
    <ligand>
        <name>ATP</name>
        <dbReference type="ChEBI" id="CHEBI:30616"/>
    </ligand>
</feature>
<evidence type="ECO:0000313" key="9">
    <source>
        <dbReference type="EMBL" id="MBP0444103.1"/>
    </source>
</evidence>
<dbReference type="InterPro" id="IPR014729">
    <property type="entry name" value="Rossmann-like_a/b/a_fold"/>
</dbReference>
<feature type="binding site" evidence="8">
    <location>
        <begin position="30"/>
        <end position="37"/>
    </location>
    <ligand>
        <name>ATP</name>
        <dbReference type="ChEBI" id="CHEBI:30616"/>
    </ligand>
</feature>
<comment type="subcellular location">
    <subcellularLocation>
        <location evidence="8">Cytoplasm</location>
    </subcellularLocation>
</comment>
<keyword evidence="3 8" id="KW-0436">Ligase</keyword>
<protein>
    <recommendedName>
        <fullName evidence="8">Pantothenate synthetase</fullName>
        <shortName evidence="8">PS</shortName>
        <ecNumber evidence="8">6.3.2.1</ecNumber>
    </recommendedName>
    <alternativeName>
        <fullName evidence="8">Pantoate--beta-alanine ligase</fullName>
    </alternativeName>
    <alternativeName>
        <fullName evidence="8">Pantoate-activating enzyme</fullName>
    </alternativeName>
</protein>
<feature type="binding site" evidence="8">
    <location>
        <position position="61"/>
    </location>
    <ligand>
        <name>(R)-pantoate</name>
        <dbReference type="ChEBI" id="CHEBI:15980"/>
    </ligand>
</feature>
<sequence>MQVIRDLAGLREATASLRASGRRLGFVPTMGALHRGHLALVEEARRQADAVAVSIFVNPLQFGPNEDLSRYPRDEAGDLEKLRGAGCDLVWLPSVEAMYPPGAATVIVVGGPSEGFEGSARPGHFRGMSTVCTKLFNQTRADVAVFGEKDWQQLQVVRRVVADLDLPVRIIGHETVREEDGLAFSSRNQRLSPAQRALAPMLARVMREAITAMGRGAEPDAVLGQALAELLQAGFAPDYLALVEPATLRPWPSGAGGEARLLAAAGLGDVRLLDNMAAILPGR</sequence>
<comment type="miscellaneous">
    <text evidence="8">The reaction proceeds by a bi uni uni bi ping pong mechanism.</text>
</comment>
<dbReference type="Proteomes" id="UP000681594">
    <property type="component" value="Unassembled WGS sequence"/>
</dbReference>
<name>A0ABS4AAS9_9PROT</name>
<keyword evidence="4 8" id="KW-0566">Pantothenate biosynthesis</keyword>
<reference evidence="9 10" key="1">
    <citation type="submission" date="2021-03" db="EMBL/GenBank/DDBJ databases">
        <authorList>
            <person name="So Y."/>
        </authorList>
    </citation>
    <scope>NUCLEOTIDE SEQUENCE [LARGE SCALE GENOMIC DNA]</scope>
    <source>
        <strain evidence="9 10">SSH11</strain>
    </source>
</reference>
<feature type="binding site" evidence="8">
    <location>
        <position position="176"/>
    </location>
    <ligand>
        <name>ATP</name>
        <dbReference type="ChEBI" id="CHEBI:30616"/>
    </ligand>
</feature>
<feature type="active site" description="Proton donor" evidence="8">
    <location>
        <position position="37"/>
    </location>
</feature>
<dbReference type="InterPro" id="IPR003721">
    <property type="entry name" value="Pantoate_ligase"/>
</dbReference>
<comment type="pathway">
    <text evidence="1 8">Cofactor biosynthesis; (R)-pantothenate biosynthesis; (R)-pantothenate from (R)-pantoate and beta-alanine: step 1/1.</text>
</comment>
<comment type="subunit">
    <text evidence="8">Homodimer.</text>
</comment>